<dbReference type="SUPFAM" id="SSF56784">
    <property type="entry name" value="HAD-like"/>
    <property type="match status" value="1"/>
</dbReference>
<feature type="transmembrane region" description="Helical" evidence="15">
    <location>
        <begin position="365"/>
        <end position="384"/>
    </location>
</feature>
<dbReference type="InterPro" id="IPR027256">
    <property type="entry name" value="P-typ_ATPase_IB"/>
</dbReference>
<evidence type="ECO:0000256" key="14">
    <source>
        <dbReference type="ARBA" id="ARBA00023136"/>
    </source>
</evidence>
<name>A0ABQ0H4H2_9HYPH</name>
<dbReference type="InterPro" id="IPR001757">
    <property type="entry name" value="P_typ_ATPase"/>
</dbReference>
<evidence type="ECO:0000256" key="15">
    <source>
        <dbReference type="RuleBase" id="RU362081"/>
    </source>
</evidence>
<dbReference type="InterPro" id="IPR023298">
    <property type="entry name" value="ATPase_P-typ_TM_dom_sf"/>
</dbReference>
<evidence type="ECO:0000256" key="10">
    <source>
        <dbReference type="ARBA" id="ARBA00022842"/>
    </source>
</evidence>
<evidence type="ECO:0000259" key="16">
    <source>
        <dbReference type="PROSITE" id="PS50846"/>
    </source>
</evidence>
<comment type="caution">
    <text evidence="17">The sequence shown here is derived from an EMBL/GenBank/DDBJ whole genome shotgun (WGS) entry which is preliminary data.</text>
</comment>
<dbReference type="Pfam" id="PF00403">
    <property type="entry name" value="HMA"/>
    <property type="match status" value="1"/>
</dbReference>
<dbReference type="Gene3D" id="3.40.50.1000">
    <property type="entry name" value="HAD superfamily/HAD-like"/>
    <property type="match status" value="1"/>
</dbReference>
<evidence type="ECO:0000256" key="12">
    <source>
        <dbReference type="ARBA" id="ARBA00022989"/>
    </source>
</evidence>
<sequence>MTCCAPVIPASADTLRPSFDEIRLASRNIGNGILQTEISVPSIHCGGCVAKIERELVELDGVRGVRVNLSSKRLALRWSERETPPDVIGALKRLGYDGHLFDPIEAVEPKSELAAMIRALAVAAFASMNIMSLSVSVWAGAEGATRDLLHWICAGIALPALLYSGRIFYQSAWRALRHGQTNMDVPISIGIAAAFGLSIYDTWHGYDHAYFDAATSLVFFLLIGRTLDYVMRERTRTAVKGLAQLSPRGAMAVTADGEYEYVPLKEIRPGMRLLLAAGERVPVDCRVESGISDVDCSLVNGESMPRQVDAGSTLHAGTTNITASLTVIATAAAVDSFLAEMIRLMDVAESGKSAYRRIADRASRLYAPAVHLTALVSFIGWMILQGDLHQAVTVGIAVLIITCPCALGLAVPMVQVMAARRLFENRVLVKDGSAMERLNEIDTVVFDKTGTLTLGELQITNIDRIDPDALSIAAELACHSRHPNAQAIVAAARQTTTRPALRFDRVQERPGLGLEAMAGGKVYRLGRASFACTGSGQGAAETVFSCDGRPLAAFTFSDRLRPGAKALVEQLHKAGIAMEIVSGDSEQAVRAVAEQLGIPQYRAGILPGGKLDRIRALTGQGRKVLMVGDGLNDAPALMAAHVSMAPATAADVGRNNADFVFLQDGLETVFLAYRISRDAGKLIRQNFVIAISYNVVALPIAIMGYATPFIAAVAMSLSSIIVVANALRLKGAGTQPRPQLRPRLQTELRQVAQ</sequence>
<feature type="transmembrane region" description="Helical" evidence="15">
    <location>
        <begin position="148"/>
        <end position="169"/>
    </location>
</feature>
<feature type="domain" description="HMA" evidence="16">
    <location>
        <begin position="34"/>
        <end position="99"/>
    </location>
</feature>
<dbReference type="EMBL" id="BAAFZP010000002">
    <property type="protein sequence ID" value="GAB1583824.1"/>
    <property type="molecule type" value="Genomic_DNA"/>
</dbReference>
<gene>
    <name evidence="17" type="ORF">PPNSA23_37670</name>
</gene>
<dbReference type="NCBIfam" id="TIGR01512">
    <property type="entry name" value="ATPase-IB2_Cd"/>
    <property type="match status" value="1"/>
</dbReference>
<dbReference type="InterPro" id="IPR023299">
    <property type="entry name" value="ATPase_P-typ_cyto_dom_N"/>
</dbReference>
<dbReference type="InterPro" id="IPR006121">
    <property type="entry name" value="HMA_dom"/>
</dbReference>
<keyword evidence="13" id="KW-0406">Ion transport</keyword>
<comment type="subcellular location">
    <subcellularLocation>
        <location evidence="1">Cell membrane</location>
        <topology evidence="1">Multi-pass membrane protein</topology>
    </subcellularLocation>
</comment>
<dbReference type="InterPro" id="IPR036163">
    <property type="entry name" value="HMA_dom_sf"/>
</dbReference>
<dbReference type="NCBIfam" id="TIGR01511">
    <property type="entry name" value="ATPase-IB1_Cu"/>
    <property type="match status" value="1"/>
</dbReference>
<dbReference type="PRINTS" id="PR00119">
    <property type="entry name" value="CATATPASE"/>
</dbReference>
<dbReference type="InterPro" id="IPR008250">
    <property type="entry name" value="ATPase_P-typ_transduc_dom_A_sf"/>
</dbReference>
<dbReference type="RefSeq" id="WP_407866369.1">
    <property type="nucleotide sequence ID" value="NZ_BAAFZP010000002.1"/>
</dbReference>
<dbReference type="Proteomes" id="UP001628091">
    <property type="component" value="Unassembled WGS sequence"/>
</dbReference>
<dbReference type="Gene3D" id="2.70.150.10">
    <property type="entry name" value="Calcium-transporting ATPase, cytoplasmic transduction domain A"/>
    <property type="match status" value="1"/>
</dbReference>
<evidence type="ECO:0000256" key="5">
    <source>
        <dbReference type="ARBA" id="ARBA00022553"/>
    </source>
</evidence>
<dbReference type="InterPro" id="IPR059000">
    <property type="entry name" value="ATPase_P-type_domA"/>
</dbReference>
<dbReference type="NCBIfam" id="TIGR01525">
    <property type="entry name" value="ATPase-IB_hvy"/>
    <property type="match status" value="1"/>
</dbReference>
<dbReference type="Pfam" id="PF00702">
    <property type="entry name" value="Hydrolase"/>
    <property type="match status" value="1"/>
</dbReference>
<dbReference type="Gene3D" id="3.30.70.100">
    <property type="match status" value="1"/>
</dbReference>
<keyword evidence="6 15" id="KW-0812">Transmembrane</keyword>
<feature type="transmembrane region" description="Helical" evidence="15">
    <location>
        <begin position="686"/>
        <end position="703"/>
    </location>
</feature>
<dbReference type="InterPro" id="IPR036412">
    <property type="entry name" value="HAD-like_sf"/>
</dbReference>
<evidence type="ECO:0000256" key="3">
    <source>
        <dbReference type="ARBA" id="ARBA00022448"/>
    </source>
</evidence>
<keyword evidence="10" id="KW-0460">Magnesium</keyword>
<dbReference type="InterPro" id="IPR023214">
    <property type="entry name" value="HAD_sf"/>
</dbReference>
<dbReference type="NCBIfam" id="TIGR01494">
    <property type="entry name" value="ATPase_P-type"/>
    <property type="match status" value="1"/>
</dbReference>
<evidence type="ECO:0000256" key="2">
    <source>
        <dbReference type="ARBA" id="ARBA00006024"/>
    </source>
</evidence>
<evidence type="ECO:0000256" key="9">
    <source>
        <dbReference type="ARBA" id="ARBA00022840"/>
    </source>
</evidence>
<evidence type="ECO:0000256" key="13">
    <source>
        <dbReference type="ARBA" id="ARBA00023065"/>
    </source>
</evidence>
<keyword evidence="7 15" id="KW-0479">Metal-binding</keyword>
<dbReference type="CDD" id="cd02092">
    <property type="entry name" value="P-type_ATPase_FixI-like"/>
    <property type="match status" value="1"/>
</dbReference>
<evidence type="ECO:0000256" key="8">
    <source>
        <dbReference type="ARBA" id="ARBA00022741"/>
    </source>
</evidence>
<keyword evidence="3" id="KW-0813">Transport</keyword>
<evidence type="ECO:0000313" key="17">
    <source>
        <dbReference type="EMBL" id="GAB1583824.1"/>
    </source>
</evidence>
<accession>A0ABQ0H4H2</accession>
<dbReference type="SUPFAM" id="SSF55008">
    <property type="entry name" value="HMA, heavy metal-associated domain"/>
    <property type="match status" value="1"/>
</dbReference>
<dbReference type="PROSITE" id="PS50846">
    <property type="entry name" value="HMA_2"/>
    <property type="match status" value="1"/>
</dbReference>
<evidence type="ECO:0000256" key="4">
    <source>
        <dbReference type="ARBA" id="ARBA00022475"/>
    </source>
</evidence>
<feature type="transmembrane region" description="Helical" evidence="15">
    <location>
        <begin position="709"/>
        <end position="727"/>
    </location>
</feature>
<dbReference type="PANTHER" id="PTHR43520:SF5">
    <property type="entry name" value="CATION-TRANSPORTING P-TYPE ATPASE-RELATED"/>
    <property type="match status" value="1"/>
</dbReference>
<dbReference type="PROSITE" id="PS00154">
    <property type="entry name" value="ATPASE_E1_E2"/>
    <property type="match status" value="1"/>
</dbReference>
<dbReference type="Gene3D" id="3.40.1110.10">
    <property type="entry name" value="Calcium-transporting ATPase, cytoplasmic domain N"/>
    <property type="match status" value="1"/>
</dbReference>
<evidence type="ECO:0000256" key="6">
    <source>
        <dbReference type="ARBA" id="ARBA00022692"/>
    </source>
</evidence>
<keyword evidence="14 15" id="KW-0472">Membrane</keyword>
<feature type="transmembrane region" description="Helical" evidence="15">
    <location>
        <begin position="209"/>
        <end position="227"/>
    </location>
</feature>
<dbReference type="PROSITE" id="PS01047">
    <property type="entry name" value="HMA_1"/>
    <property type="match status" value="1"/>
</dbReference>
<dbReference type="PANTHER" id="PTHR43520">
    <property type="entry name" value="ATP7, ISOFORM B"/>
    <property type="match status" value="1"/>
</dbReference>
<dbReference type="InterPro" id="IPR017969">
    <property type="entry name" value="Heavy-metal-associated_CS"/>
</dbReference>
<keyword evidence="11" id="KW-1278">Translocase</keyword>
<evidence type="ECO:0000256" key="1">
    <source>
        <dbReference type="ARBA" id="ARBA00004651"/>
    </source>
</evidence>
<dbReference type="SUPFAM" id="SSF81665">
    <property type="entry name" value="Calcium ATPase, transmembrane domain M"/>
    <property type="match status" value="1"/>
</dbReference>
<keyword evidence="18" id="KW-1185">Reference proteome</keyword>
<reference evidence="17 18" key="1">
    <citation type="submission" date="2024-10" db="EMBL/GenBank/DDBJ databases">
        <title>Isolation, draft genome sequencing and identification of Phyllobacterium sp. NSA23, isolated from leaf soil.</title>
        <authorList>
            <person name="Akita H."/>
        </authorList>
    </citation>
    <scope>NUCLEOTIDE SEQUENCE [LARGE SCALE GENOMIC DNA]</scope>
    <source>
        <strain evidence="17 18">NSA23</strain>
    </source>
</reference>
<evidence type="ECO:0000256" key="7">
    <source>
        <dbReference type="ARBA" id="ARBA00022723"/>
    </source>
</evidence>
<keyword evidence="12 15" id="KW-1133">Transmembrane helix</keyword>
<dbReference type="Pfam" id="PF00122">
    <property type="entry name" value="E1-E2_ATPase"/>
    <property type="match status" value="1"/>
</dbReference>
<dbReference type="PRINTS" id="PR00943">
    <property type="entry name" value="CUATPASE"/>
</dbReference>
<organism evidence="17 18">
    <name type="scientific">Phyllobacterium phragmitis</name>
    <dbReference type="NCBI Taxonomy" id="2670329"/>
    <lineage>
        <taxon>Bacteria</taxon>
        <taxon>Pseudomonadati</taxon>
        <taxon>Pseudomonadota</taxon>
        <taxon>Alphaproteobacteria</taxon>
        <taxon>Hyphomicrobiales</taxon>
        <taxon>Phyllobacteriaceae</taxon>
        <taxon>Phyllobacterium</taxon>
    </lineage>
</organism>
<keyword evidence="9 15" id="KW-0067">ATP-binding</keyword>
<evidence type="ECO:0000313" key="18">
    <source>
        <dbReference type="Proteomes" id="UP001628091"/>
    </source>
</evidence>
<dbReference type="CDD" id="cd00371">
    <property type="entry name" value="HMA"/>
    <property type="match status" value="1"/>
</dbReference>
<protein>
    <submittedName>
        <fullName evidence="17">Cation-translocating P-type ATPase</fullName>
    </submittedName>
</protein>
<keyword evidence="8 15" id="KW-0547">Nucleotide-binding</keyword>
<proteinExistence type="inferred from homology"/>
<keyword evidence="4 15" id="KW-1003">Cell membrane</keyword>
<dbReference type="SUPFAM" id="SSF81653">
    <property type="entry name" value="Calcium ATPase, transduction domain A"/>
    <property type="match status" value="1"/>
</dbReference>
<dbReference type="InterPro" id="IPR018303">
    <property type="entry name" value="ATPase_P-typ_P_site"/>
</dbReference>
<comment type="similarity">
    <text evidence="2 15">Belongs to the cation transport ATPase (P-type) (TC 3.A.3) family. Type IB subfamily.</text>
</comment>
<feature type="transmembrane region" description="Helical" evidence="15">
    <location>
        <begin position="390"/>
        <end position="411"/>
    </location>
</feature>
<feature type="transmembrane region" description="Helical" evidence="15">
    <location>
        <begin position="119"/>
        <end position="141"/>
    </location>
</feature>
<keyword evidence="5" id="KW-0597">Phosphoprotein</keyword>
<evidence type="ECO:0000256" key="11">
    <source>
        <dbReference type="ARBA" id="ARBA00022967"/>
    </source>
</evidence>